<dbReference type="EMBL" id="JBDJPC010000010">
    <property type="protein sequence ID" value="KAL1490336.1"/>
    <property type="molecule type" value="Genomic_DNA"/>
</dbReference>
<evidence type="ECO:0000313" key="2">
    <source>
        <dbReference type="EMBL" id="KAL1490336.1"/>
    </source>
</evidence>
<dbReference type="Pfam" id="PF15868">
    <property type="entry name" value="MBF2"/>
    <property type="match status" value="1"/>
</dbReference>
<accession>A0ABD1E7I7</accession>
<sequence>MEIVNIYIVSLLLTTVMVLISTQPLPNLTNTSGHEIVDGNCTNVTATDRVYYDHVDKAAIPLIIRSEDVHYRGDSIIYCIQALNQKNEETGGTSNITSGGVGHSYVDIDLESYRSHGLEFYVSIYASNHSHADPRLL</sequence>
<comment type="caution">
    <text evidence="2">The sequence shown here is derived from an EMBL/GenBank/DDBJ whole genome shotgun (WGS) entry which is preliminary data.</text>
</comment>
<organism evidence="2 3">
    <name type="scientific">Hypothenemus hampei</name>
    <name type="common">Coffee berry borer</name>
    <dbReference type="NCBI Taxonomy" id="57062"/>
    <lineage>
        <taxon>Eukaryota</taxon>
        <taxon>Metazoa</taxon>
        <taxon>Ecdysozoa</taxon>
        <taxon>Arthropoda</taxon>
        <taxon>Hexapoda</taxon>
        <taxon>Insecta</taxon>
        <taxon>Pterygota</taxon>
        <taxon>Neoptera</taxon>
        <taxon>Endopterygota</taxon>
        <taxon>Coleoptera</taxon>
        <taxon>Polyphaga</taxon>
        <taxon>Cucujiformia</taxon>
        <taxon>Curculionidae</taxon>
        <taxon>Scolytinae</taxon>
        <taxon>Hypothenemus</taxon>
    </lineage>
</organism>
<dbReference type="Proteomes" id="UP001566132">
    <property type="component" value="Unassembled WGS sequence"/>
</dbReference>
<evidence type="ECO:0000256" key="1">
    <source>
        <dbReference type="SAM" id="SignalP"/>
    </source>
</evidence>
<proteinExistence type="predicted"/>
<dbReference type="PANTHER" id="PTHR37685">
    <property type="entry name" value="GEO11136P1-RELATED"/>
    <property type="match status" value="1"/>
</dbReference>
<reference evidence="2 3" key="1">
    <citation type="submission" date="2024-05" db="EMBL/GenBank/DDBJ databases">
        <title>Genetic variation in Jamaican populations of the coffee berry borer (Hypothenemus hampei).</title>
        <authorList>
            <person name="Errbii M."/>
            <person name="Myrie A."/>
        </authorList>
    </citation>
    <scope>NUCLEOTIDE SEQUENCE [LARGE SCALE GENOMIC DNA]</scope>
    <source>
        <strain evidence="2">JA-Hopewell-2020-01-JO</strain>
        <tissue evidence="2">Whole body</tissue>
    </source>
</reference>
<name>A0ABD1E7I7_HYPHA</name>
<protein>
    <submittedName>
        <fullName evidence="2">Uncharacterized protein</fullName>
    </submittedName>
</protein>
<keyword evidence="1" id="KW-0732">Signal</keyword>
<dbReference type="PANTHER" id="PTHR37685:SF1">
    <property type="entry name" value="GEO11136P1-RELATED"/>
    <property type="match status" value="1"/>
</dbReference>
<dbReference type="AlphaFoldDB" id="A0ABD1E7I7"/>
<feature type="signal peptide" evidence="1">
    <location>
        <begin position="1"/>
        <end position="22"/>
    </location>
</feature>
<keyword evidence="3" id="KW-1185">Reference proteome</keyword>
<dbReference type="InterPro" id="IPR031734">
    <property type="entry name" value="MBF2"/>
</dbReference>
<gene>
    <name evidence="2" type="ORF">ABEB36_013050</name>
</gene>
<feature type="chain" id="PRO_5044779412" evidence="1">
    <location>
        <begin position="23"/>
        <end position="137"/>
    </location>
</feature>
<evidence type="ECO:0000313" key="3">
    <source>
        <dbReference type="Proteomes" id="UP001566132"/>
    </source>
</evidence>